<gene>
    <name evidence="2" type="ORF">PQ628_24450</name>
</gene>
<evidence type="ECO:0000313" key="3">
    <source>
        <dbReference type="Proteomes" id="UP001215078"/>
    </source>
</evidence>
<evidence type="ECO:0000259" key="1">
    <source>
        <dbReference type="Pfam" id="PF08800"/>
    </source>
</evidence>
<dbReference type="Proteomes" id="UP001215078">
    <property type="component" value="Unassembled WGS sequence"/>
</dbReference>
<dbReference type="Pfam" id="PF08800">
    <property type="entry name" value="BT4734-like_N"/>
    <property type="match status" value="1"/>
</dbReference>
<sequence>MMINRTVSYYNNADDSKSKIRYNLDYVLGMIKDNQELFQQTVRLRSMPTEKEYKQAKKLLPMIAPSGVFDYRNDDPENLREYSNVLVLDFDHFQSHLDAGEFKRNLIANADRLYIYALWFSPSGLGVKVAMIHDNTNPMYHNELFRCIREQLYAGIPEFDDKCGNLSRTFFLSSDPEIYINPQRDYLTPYHFEHSPSIRATPMKSYNQGYISNCFTHTTAEIIQNNCFQARWKDKTLINYIDKKWRLEYPESYEDGHRHQSILSRAKWLCRYGVLYENALAYLTGTFGLHGIDKADIKGMVINNYNANRGDFGKDRMRLYLKKESGRNYRNQKLKGNG</sequence>
<reference evidence="2" key="1">
    <citation type="submission" date="2022-10" db="EMBL/GenBank/DDBJ databases">
        <title>Human gut microbiome strain richness.</title>
        <authorList>
            <person name="Chen-Liaw A."/>
        </authorList>
    </citation>
    <scope>NUCLEOTIDE SEQUENCE</scope>
    <source>
        <strain evidence="2">RTP21484st1_H8_RTP21484_190118</strain>
    </source>
</reference>
<dbReference type="AlphaFoldDB" id="A0AAW6IMI8"/>
<evidence type="ECO:0000313" key="2">
    <source>
        <dbReference type="EMBL" id="MDC7961353.1"/>
    </source>
</evidence>
<organism evidence="2 3">
    <name type="scientific">Bacteroides ovatus</name>
    <dbReference type="NCBI Taxonomy" id="28116"/>
    <lineage>
        <taxon>Bacteria</taxon>
        <taxon>Pseudomonadati</taxon>
        <taxon>Bacteroidota</taxon>
        <taxon>Bacteroidia</taxon>
        <taxon>Bacteroidales</taxon>
        <taxon>Bacteroidaceae</taxon>
        <taxon>Bacteroides</taxon>
    </lineage>
</organism>
<name>A0AAW6IMI8_BACOV</name>
<proteinExistence type="predicted"/>
<dbReference type="InterPro" id="IPR014907">
    <property type="entry name" value="BT4734-like_N"/>
</dbReference>
<comment type="caution">
    <text evidence="2">The sequence shown here is derived from an EMBL/GenBank/DDBJ whole genome shotgun (WGS) entry which is preliminary data.</text>
</comment>
<accession>A0AAW6IMI8</accession>
<protein>
    <submittedName>
        <fullName evidence="2">BT4734/BF3469 family protein</fullName>
    </submittedName>
</protein>
<feature type="domain" description="BT4734-like N-terminal" evidence="1">
    <location>
        <begin position="56"/>
        <end position="179"/>
    </location>
</feature>
<dbReference type="EMBL" id="JAQQPO010000044">
    <property type="protein sequence ID" value="MDC7961353.1"/>
    <property type="molecule type" value="Genomic_DNA"/>
</dbReference>